<keyword evidence="2" id="KW-1133">Transmembrane helix</keyword>
<dbReference type="AlphaFoldDB" id="D2VVX7"/>
<dbReference type="GeneID" id="8853779"/>
<dbReference type="InParanoid" id="D2VVX7"/>
<dbReference type="KEGG" id="ngr:NAEGRDRAFT_73176"/>
<protein>
    <submittedName>
        <fullName evidence="3">Predicted protein</fullName>
    </submittedName>
</protein>
<feature type="transmembrane region" description="Helical" evidence="2">
    <location>
        <begin position="258"/>
        <end position="277"/>
    </location>
</feature>
<feature type="compositionally biased region" description="Low complexity" evidence="1">
    <location>
        <begin position="1"/>
        <end position="25"/>
    </location>
</feature>
<evidence type="ECO:0000313" key="4">
    <source>
        <dbReference type="Proteomes" id="UP000006671"/>
    </source>
</evidence>
<dbReference type="VEuPathDB" id="AmoebaDB:NAEGRDRAFT_73176"/>
<keyword evidence="2" id="KW-0812">Transmembrane</keyword>
<sequence>MSKTSSNENSSTPSSTSSEQQQVEKVATEETINTTTSSSSSSWLKSLLKYGSWVVVGTGWAAVMGLSIFHRFKPVNPDPSIDPRALEYVGSTYTLKQGYPALALHASCGMVCLGLGIFQFQESFRARHMKLHKWMGYIFNSSIVLGAIGSIGLIPYSAGGLATKSAFTLLTSIWVGTMGMAMAYVLPKWINPFKSLINKEKEYRIQKHREWMIRCYATVMSSISLRVYLALFTVYNIFQQKEGINVDAAVKDSYTSSVWLSFVTNLILSEIYINCVYRK</sequence>
<dbReference type="EMBL" id="GG738903">
    <property type="protein sequence ID" value="EFC38978.1"/>
    <property type="molecule type" value="Genomic_DNA"/>
</dbReference>
<name>D2VVX7_NAEGR</name>
<feature type="transmembrane region" description="Helical" evidence="2">
    <location>
        <begin position="134"/>
        <end position="154"/>
    </location>
</feature>
<dbReference type="InterPro" id="IPR018750">
    <property type="entry name" value="DUF2306_membrane"/>
</dbReference>
<accession>D2VVX7</accession>
<dbReference type="OrthoDB" id="193478at2759"/>
<dbReference type="Pfam" id="PF10067">
    <property type="entry name" value="DUF2306"/>
    <property type="match status" value="1"/>
</dbReference>
<feature type="transmembrane region" description="Helical" evidence="2">
    <location>
        <begin position="98"/>
        <end position="118"/>
    </location>
</feature>
<feature type="transmembrane region" description="Helical" evidence="2">
    <location>
        <begin position="50"/>
        <end position="69"/>
    </location>
</feature>
<reference evidence="3 4" key="1">
    <citation type="journal article" date="2010" name="Cell">
        <title>The genome of Naegleria gruberi illuminates early eukaryotic versatility.</title>
        <authorList>
            <person name="Fritz-Laylin L.K."/>
            <person name="Prochnik S.E."/>
            <person name="Ginger M.L."/>
            <person name="Dacks J.B."/>
            <person name="Carpenter M.L."/>
            <person name="Field M.C."/>
            <person name="Kuo A."/>
            <person name="Paredez A."/>
            <person name="Chapman J."/>
            <person name="Pham J."/>
            <person name="Shu S."/>
            <person name="Neupane R."/>
            <person name="Cipriano M."/>
            <person name="Mancuso J."/>
            <person name="Tu H."/>
            <person name="Salamov A."/>
            <person name="Lindquist E."/>
            <person name="Shapiro H."/>
            <person name="Lucas S."/>
            <person name="Grigoriev I.V."/>
            <person name="Cande W.Z."/>
            <person name="Fulton C."/>
            <person name="Rokhsar D.S."/>
            <person name="Dawson S.C."/>
        </authorList>
    </citation>
    <scope>NUCLEOTIDE SEQUENCE [LARGE SCALE GENOMIC DNA]</scope>
    <source>
        <strain evidence="3 4">NEG-M</strain>
    </source>
</reference>
<evidence type="ECO:0000313" key="3">
    <source>
        <dbReference type="EMBL" id="EFC38978.1"/>
    </source>
</evidence>
<gene>
    <name evidence="3" type="ORF">NAEGRDRAFT_73176</name>
</gene>
<evidence type="ECO:0000256" key="1">
    <source>
        <dbReference type="SAM" id="MobiDB-lite"/>
    </source>
</evidence>
<dbReference type="RefSeq" id="XP_002671722.1">
    <property type="nucleotide sequence ID" value="XM_002671676.1"/>
</dbReference>
<feature type="transmembrane region" description="Helical" evidence="2">
    <location>
        <begin position="211"/>
        <end position="238"/>
    </location>
</feature>
<keyword evidence="4" id="KW-1185">Reference proteome</keyword>
<dbReference type="Proteomes" id="UP000006671">
    <property type="component" value="Unassembled WGS sequence"/>
</dbReference>
<feature type="transmembrane region" description="Helical" evidence="2">
    <location>
        <begin position="166"/>
        <end position="190"/>
    </location>
</feature>
<feature type="region of interest" description="Disordered" evidence="1">
    <location>
        <begin position="1"/>
        <end position="38"/>
    </location>
</feature>
<proteinExistence type="predicted"/>
<organism evidence="4">
    <name type="scientific">Naegleria gruberi</name>
    <name type="common">Amoeba</name>
    <dbReference type="NCBI Taxonomy" id="5762"/>
    <lineage>
        <taxon>Eukaryota</taxon>
        <taxon>Discoba</taxon>
        <taxon>Heterolobosea</taxon>
        <taxon>Tetramitia</taxon>
        <taxon>Eutetramitia</taxon>
        <taxon>Vahlkampfiidae</taxon>
        <taxon>Naegleria</taxon>
    </lineage>
</organism>
<evidence type="ECO:0000256" key="2">
    <source>
        <dbReference type="SAM" id="Phobius"/>
    </source>
</evidence>
<keyword evidence="2" id="KW-0472">Membrane</keyword>